<dbReference type="EMBL" id="BIFQ01000001">
    <property type="protein sequence ID" value="GCE04253.1"/>
    <property type="molecule type" value="Genomic_DNA"/>
</dbReference>
<protein>
    <recommendedName>
        <fullName evidence="3">DUF4177 domain-containing protein</fullName>
    </recommendedName>
</protein>
<comment type="caution">
    <text evidence="1">The sequence shown here is derived from an EMBL/GenBank/DDBJ whole genome shotgun (WGS) entry which is preliminary data.</text>
</comment>
<evidence type="ECO:0008006" key="3">
    <source>
        <dbReference type="Google" id="ProtNLM"/>
    </source>
</evidence>
<proteinExistence type="predicted"/>
<organism evidence="1 2">
    <name type="scientific">Dictyobacter aurantiacus</name>
    <dbReference type="NCBI Taxonomy" id="1936993"/>
    <lineage>
        <taxon>Bacteria</taxon>
        <taxon>Bacillati</taxon>
        <taxon>Chloroflexota</taxon>
        <taxon>Ktedonobacteria</taxon>
        <taxon>Ktedonobacterales</taxon>
        <taxon>Dictyobacteraceae</taxon>
        <taxon>Dictyobacter</taxon>
    </lineage>
</organism>
<accession>A0A401ZBS7</accession>
<dbReference type="Proteomes" id="UP000287224">
    <property type="component" value="Unassembled WGS sequence"/>
</dbReference>
<sequence length="78" mass="9295">MQQWEYCSFLLHSGYQTQRMWKVIQMNEQNILDDGKVYASIVDFCNVLGAQGWELVGTQQPDPPRYLTLYFKRLRIYA</sequence>
<dbReference type="AlphaFoldDB" id="A0A401ZBS7"/>
<name>A0A401ZBS7_9CHLR</name>
<evidence type="ECO:0000313" key="2">
    <source>
        <dbReference type="Proteomes" id="UP000287224"/>
    </source>
</evidence>
<evidence type="ECO:0000313" key="1">
    <source>
        <dbReference type="EMBL" id="GCE04253.1"/>
    </source>
</evidence>
<reference evidence="2" key="1">
    <citation type="submission" date="2018-12" db="EMBL/GenBank/DDBJ databases">
        <title>Tengunoibacter tsumagoiensis gen. nov., sp. nov., Dictyobacter kobayashii sp. nov., D. alpinus sp. nov., and D. joshuensis sp. nov. and description of Dictyobacteraceae fam. nov. within the order Ktedonobacterales isolated from Tengu-no-mugimeshi.</title>
        <authorList>
            <person name="Wang C.M."/>
            <person name="Zheng Y."/>
            <person name="Sakai Y."/>
            <person name="Toyoda A."/>
            <person name="Minakuchi Y."/>
            <person name="Abe K."/>
            <person name="Yokota A."/>
            <person name="Yabe S."/>
        </authorList>
    </citation>
    <scope>NUCLEOTIDE SEQUENCE [LARGE SCALE GENOMIC DNA]</scope>
    <source>
        <strain evidence="2">S-27</strain>
    </source>
</reference>
<gene>
    <name evidence="1" type="ORF">KDAU_15820</name>
</gene>
<keyword evidence="2" id="KW-1185">Reference proteome</keyword>